<accession>A0A077ZVM5</accession>
<dbReference type="InParanoid" id="A0A077ZVM5"/>
<keyword evidence="2" id="KW-0472">Membrane</keyword>
<gene>
    <name evidence="4" type="primary">Contig16339.g17409</name>
    <name evidence="4" type="ORF">STYLEM_2661</name>
</gene>
<feature type="compositionally biased region" description="Polar residues" evidence="1">
    <location>
        <begin position="3021"/>
        <end position="3045"/>
    </location>
</feature>
<proteinExistence type="predicted"/>
<dbReference type="InterPro" id="IPR011050">
    <property type="entry name" value="Pectin_lyase_fold/virulence"/>
</dbReference>
<feature type="region of interest" description="Disordered" evidence="1">
    <location>
        <begin position="2845"/>
        <end position="2950"/>
    </location>
</feature>
<feature type="compositionally biased region" description="Basic residues" evidence="1">
    <location>
        <begin position="2867"/>
        <end position="2877"/>
    </location>
</feature>
<dbReference type="InterPro" id="IPR006626">
    <property type="entry name" value="PbH1"/>
</dbReference>
<feature type="region of interest" description="Disordered" evidence="1">
    <location>
        <begin position="2782"/>
        <end position="2833"/>
    </location>
</feature>
<keyword evidence="2" id="KW-1133">Transmembrane helix</keyword>
<sequence>MKIIFCTIMIANTTMTEINKGQEVQRQLQGSLCKNYEDTNMKKCNKCIDGYTLMVFNETSTICGLKYTDSQTKTDLCSIDQTAYPWEYAFQQTLSAVFKYYERFTQQTPYCFSCKLYFYKNDQQICNVCEQETISEDFSVWSVNERSQGCLDCIISGQDNEILSYRNEVDLQIRQCAAPGQQSQSCTYTQFYDTKSKQCKECSSQFLNCAACSQDQCTICQQHFYWNPPEYEEGSGSLKIPGMCLFNSCPLGYCRQSITEPQTCTLCEAGYLPKVPTTTGSKNTCQVLNGTTKINYFVKNGAPLLKSELAYDSAVNKGLTIGGPFYFVQEAINAVYQKQQAEYLESIDAIIFVSLGTHYFFQCDGDEVTTTFYNNKFYDLVNYCSIINLEKALQMNDKVNITIRPLYCNQGPSVGYSSTNTDFLKFCMKISTDPKPVVIVNSAKDYFNITGNFRIENLMFSGINAFTRPTNATHDYSIFPLQLCDLYGDIKVGDFPLTFQKSNQFNYVTQLSYSCKDDWYSKSTIPQNLTENRRCKENSNQQFAPFTQSTLACDGDIGSSHFFEIVTGKNVYSRRSATLFNIYAFPDHLSTLNQPPSLTIVSCDFSYFLGGYTSLINVEHNNLRRITKQNPATLFNMTVLLNMDFFVYNGANRGFKLLIQQSTFQHSRFCLGLILFRRQIYIPQMTSFLNTTYIFRSKDNTKNDIGSQLLIVDSEFTNLNYLTNTSALALYQGTTPQLSYKGENSLETLTYEATIHKGIVLNIEGFDGKIEIAGSKFRLNTHFIPELIMPPLRKNYIKNSDHFIDQFLTNELKFAICNQDSLTDEFFLAHGISMSDDIDKYFDQFERLGLIYISRNKEYTIIRQNLFQDNIGTFGGAITIDSPDWAQGNNPYLVISDNRFVTNFAYFSGNAIHFRGTLRYDQYNQICGGLQIQNSEFYHNIGMKVHNGGAISAVCEYLDEEDHDDYYHTSTFYSNDILTDNNNAITSTIQSLSDASTRFRVQSYQFTITGCNFTENYSGIKGTAIYLKYINKIRIQNSTFASSGPVYAVLEQLYSPYSAIFKSNISVTFQDLNGVCKDEFSYINNCAALDYQIDWPQVLGALYVYGCIEEQCMNSDNIQELNIINCDFVNNDAGPFIDQNSPYDLTSSMYISSNRINIIQNTTFRDHQGSQNYSVKTLSNKLFTYFPATYFIMAQAPVIRIMINLKYSNLINQNYTTTFRNSSFLRNKHVQRLGISFVKQYYGSLISLDSFYQYGMSYTPILILERCQIRENYFKGNESSLIYLFKGLLKVINTTAYGNGYLSKSTETPKVTIQGYFPYQPYISQLYQTYGLFYLMGMEQFITGNFHEFRNNVFRYNFAYEGAIYSMKLDNQFGLFQNNSYKFNVVNKQGAVIYVRNQDGRTTYKFVNEDISYQYGAGQGAISMEPHDPDFTSLLIYNSTFTNNLAKEGQSIFCDSCAYVLVSNCTFSQNSWQPNNTMYFEQQFIKQTMGILDFIDMKYLNTILDKPSKESGAIYMEQSVNTKPVYFLDELIRPVNHPYLKYSEIIDSSFHNLTALQGAAIMSGKESYLRVFNTRSNSKNLIFNNTVDQYGAIYIFRTYGFIGANLTLQQNVGLTRGSAVGASVSKINFTNCVFKENRAIEKGTFYFYEDNSLTCFQCSFLNNYAQDSSGIFALNNLEGLFHINNSEFINNTHTSNLASYILSQGIIANTLFLNNIAQQVNNGITLISSNLSTYNITVNYTDPKFLWENEYTVDAGFFNLNYQSNLRIGWYSVIQNCRGAIASAIYATGYSSIYIVEGSKIINCASFSGSSLYVSMTNEVWIYASTFSNNTQKDIQIQNADANIYWSMFNKGRGNFIRGSHANIVIQQTTFQNAENINEQGAGVYCHCDYVEIQNCLFKNLSALEGGAIYLTSSIANSTFSIINTTFDSNKAMHGGAIKIQDAFKLNISNNNFTNNQALLYQDQTSQSQKLLQKGLGGAINLDCQNEKMNLTRNCKIYISNKNIFLNNEASNDGGAIIWTSNRFIDDNSNIYTNNKAPYAKDVASFPKELVFEFISNNDYYNLIQNSNPMYQQKLTNRILVNRDLYPSNQDFIEDFEIIQEDPSKNHGRLLQSSPFKVPGIVSGTPFAFAAYILDQDGILYTTDSQSVATLKSISKGVVMQNFEVIANQGIYNFSKVTLNLEPGSLAHLNLSIEGIVQFSNQLPFIQNQPQISVQSRPCIVGEQYTQEKRCLSCKKDYYLYIAPSNFTQCQVCPPTAQCFGLSRVAPKKFYWRSSNISENIIKCPNQGACLGGSINDSIGTCADGYTGILCGNCLPGYKKSRPFLCSKCPTRTVNTVQLIGLLVVAMIICILMVRSNIRTVEKEKPLYSVYMKIITNHFQILAAITAIDYDWPHTLKTIQDGQLQFTTFTDEMFSFDCFLQDNGLVDQSDKLFLQKVLFYSFLPLIFAVTSVVVWSAVKYLYKLESIKDRLIGTIIVVMFLIHPSIARILFSAFNCIEVDGVKRLKDDLEMQCYAGKHIVYIITIILPALIIWVAGVPLIALIMMNRQKRAIMYLNKLKELTKADYNSIVKVKIMYGFLFNGFRIEMFYWEIIIIYRKILIVLCVVFFSIVSTETQILTVLFIIVISMLLQINFYPYYTKVLNRMELFSLQVNAITMYGGMFYVTGSHYNYMDSESLKYFFLLLILIPNLLFLIYWMYHMRIELLKILFVKNKTIYTYMSCNLYKDEDFERMYMSAEPDFNPYEMREDGNDKTTKQYLNNDDIDDFSNVIMKKFIEKELKNGNDERESLSESDENVLHRKPAKEIIPGSEDDDTGDSKKDGQENKLPIQEQEIRLEFPAHMLREIQQPKDGKLAKSNIKQKNSPNKSNKKSAKKQKKLQQLQSPMSRPQTSRKVMPETMANQLTQRKQFKFGEDQNTVDNESSRDKFNPQSGVSSVVPTNRFTQRKLLNSNRNEDLYDDVNHLRSNMKLDANSEDEAPSHDISHSRNQSRFDPQNQKIDPLSSDNDQFINSQKPSEKGRNLNRQELQQILRDTNANNDSKNNIEPQQDPDDQRRKKYQQAFEMTMFKAKDQNNISSREKKKSRFQNNINQDE</sequence>
<keyword evidence="2" id="KW-0812">Transmembrane</keyword>
<dbReference type="EMBL" id="CCKQ01002569">
    <property type="protein sequence ID" value="CDW73676.1"/>
    <property type="molecule type" value="Genomic_DNA"/>
</dbReference>
<dbReference type="Pfam" id="PF24633">
    <property type="entry name" value="DUF7630"/>
    <property type="match status" value="1"/>
</dbReference>
<feature type="transmembrane region" description="Helical" evidence="2">
    <location>
        <begin position="2519"/>
        <end position="2543"/>
    </location>
</feature>
<evidence type="ECO:0000313" key="4">
    <source>
        <dbReference type="EMBL" id="CDW73676.1"/>
    </source>
</evidence>
<feature type="domain" description="DUF7630" evidence="3">
    <location>
        <begin position="2281"/>
        <end position="2329"/>
    </location>
</feature>
<evidence type="ECO:0000313" key="5">
    <source>
        <dbReference type="Proteomes" id="UP000039865"/>
    </source>
</evidence>
<feature type="compositionally biased region" description="Polar residues" evidence="1">
    <location>
        <begin position="2928"/>
        <end position="2950"/>
    </location>
</feature>
<dbReference type="Proteomes" id="UP000039865">
    <property type="component" value="Unassembled WGS sequence"/>
</dbReference>
<dbReference type="PANTHER" id="PTHR11319:SF35">
    <property type="entry name" value="OUTER MEMBRANE PROTEIN PMPC-RELATED"/>
    <property type="match status" value="1"/>
</dbReference>
<protein>
    <recommendedName>
        <fullName evidence="3">DUF7630 domain-containing protein</fullName>
    </recommendedName>
</protein>
<evidence type="ECO:0000259" key="3">
    <source>
        <dbReference type="Pfam" id="PF24633"/>
    </source>
</evidence>
<feature type="compositionally biased region" description="Polar residues" evidence="1">
    <location>
        <begin position="2985"/>
        <end position="3013"/>
    </location>
</feature>
<name>A0A077ZVM5_STYLE</name>
<keyword evidence="5" id="KW-1185">Reference proteome</keyword>
<dbReference type="SUPFAM" id="SSF51126">
    <property type="entry name" value="Pectin lyase-like"/>
    <property type="match status" value="2"/>
</dbReference>
<feature type="transmembrane region" description="Helical" evidence="2">
    <location>
        <begin position="2677"/>
        <end position="2698"/>
    </location>
</feature>
<reference evidence="4 5" key="1">
    <citation type="submission" date="2014-06" db="EMBL/GenBank/DDBJ databases">
        <authorList>
            <person name="Swart Estienne"/>
        </authorList>
    </citation>
    <scope>NUCLEOTIDE SEQUENCE [LARGE SCALE GENOMIC DNA]</scope>
    <source>
        <strain evidence="4 5">130c</strain>
    </source>
</reference>
<dbReference type="PANTHER" id="PTHR11319">
    <property type="entry name" value="G PROTEIN-COUPLED RECEPTOR-RELATED"/>
    <property type="match status" value="1"/>
</dbReference>
<dbReference type="OrthoDB" id="77931at2759"/>
<feature type="transmembrane region" description="Helical" evidence="2">
    <location>
        <begin position="2337"/>
        <end position="2358"/>
    </location>
</feature>
<organism evidence="4 5">
    <name type="scientific">Stylonychia lemnae</name>
    <name type="common">Ciliate</name>
    <dbReference type="NCBI Taxonomy" id="5949"/>
    <lineage>
        <taxon>Eukaryota</taxon>
        <taxon>Sar</taxon>
        <taxon>Alveolata</taxon>
        <taxon>Ciliophora</taxon>
        <taxon>Intramacronucleata</taxon>
        <taxon>Spirotrichea</taxon>
        <taxon>Stichotrichia</taxon>
        <taxon>Sporadotrichida</taxon>
        <taxon>Oxytrichidae</taxon>
        <taxon>Stylonychinae</taxon>
        <taxon>Stylonychia</taxon>
    </lineage>
</organism>
<feature type="region of interest" description="Disordered" evidence="1">
    <location>
        <begin position="2971"/>
        <end position="3092"/>
    </location>
</feature>
<feature type="transmembrane region" description="Helical" evidence="2">
    <location>
        <begin position="2617"/>
        <end position="2635"/>
    </location>
</feature>
<feature type="transmembrane region" description="Helical" evidence="2">
    <location>
        <begin position="2437"/>
        <end position="2458"/>
    </location>
</feature>
<feature type="compositionally biased region" description="Low complexity" evidence="1">
    <location>
        <begin position="2855"/>
        <end position="2866"/>
    </location>
</feature>
<feature type="transmembrane region" description="Helical" evidence="2">
    <location>
        <begin position="2647"/>
        <end position="2665"/>
    </location>
</feature>
<dbReference type="InterPro" id="IPR056047">
    <property type="entry name" value="CRMPA-like_DUF7630"/>
</dbReference>
<evidence type="ECO:0000256" key="2">
    <source>
        <dbReference type="SAM" id="Phobius"/>
    </source>
</evidence>
<dbReference type="OMA" id="HANIVIQ"/>
<feature type="transmembrane region" description="Helical" evidence="2">
    <location>
        <begin position="2588"/>
        <end position="2611"/>
    </location>
</feature>
<evidence type="ECO:0000256" key="1">
    <source>
        <dbReference type="SAM" id="MobiDB-lite"/>
    </source>
</evidence>
<dbReference type="SMART" id="SM00710">
    <property type="entry name" value="PbH1"/>
    <property type="match status" value="8"/>
</dbReference>
<feature type="transmembrane region" description="Helical" evidence="2">
    <location>
        <begin position="2470"/>
        <end position="2491"/>
    </location>
</feature>